<proteinExistence type="predicted"/>
<gene>
    <name evidence="1" type="ORF">EHYA_09956</name>
</gene>
<organism evidence="1 2">
    <name type="scientific">Embleya hyalina</name>
    <dbReference type="NCBI Taxonomy" id="516124"/>
    <lineage>
        <taxon>Bacteria</taxon>
        <taxon>Bacillati</taxon>
        <taxon>Actinomycetota</taxon>
        <taxon>Actinomycetes</taxon>
        <taxon>Kitasatosporales</taxon>
        <taxon>Streptomycetaceae</taxon>
        <taxon>Embleya</taxon>
    </lineage>
</organism>
<evidence type="ECO:0000313" key="1">
    <source>
        <dbReference type="EMBL" id="GCE02179.1"/>
    </source>
</evidence>
<protein>
    <submittedName>
        <fullName evidence="1">Uncharacterized protein</fullName>
    </submittedName>
</protein>
<reference evidence="1 2" key="1">
    <citation type="submission" date="2018-12" db="EMBL/GenBank/DDBJ databases">
        <title>Draft genome sequence of Embleya hyalina NBRC 13850T.</title>
        <authorList>
            <person name="Komaki H."/>
            <person name="Hosoyama A."/>
            <person name="Kimura A."/>
            <person name="Ichikawa N."/>
            <person name="Tamura T."/>
        </authorList>
    </citation>
    <scope>NUCLEOTIDE SEQUENCE [LARGE SCALE GENOMIC DNA]</scope>
    <source>
        <strain evidence="1 2">NBRC 13850</strain>
    </source>
</reference>
<dbReference type="RefSeq" id="WP_246127396.1">
    <property type="nucleotide sequence ID" value="NZ_BIFH01000059.1"/>
</dbReference>
<evidence type="ECO:0000313" key="2">
    <source>
        <dbReference type="Proteomes" id="UP000286931"/>
    </source>
</evidence>
<name>A0A401Z5S5_9ACTN</name>
<sequence length="88" mass="9560">MHRPTMRVRGETVTLPGTLNEIRASLSAEQREEFDREIGDAELRHLAQVAVSWAIPREARDDADAAVARIEAGDLDGVVNPDGTPATP</sequence>
<dbReference type="AlphaFoldDB" id="A0A401Z5S5"/>
<dbReference type="EMBL" id="BIFH01000059">
    <property type="protein sequence ID" value="GCE02179.1"/>
    <property type="molecule type" value="Genomic_DNA"/>
</dbReference>
<comment type="caution">
    <text evidence="1">The sequence shown here is derived from an EMBL/GenBank/DDBJ whole genome shotgun (WGS) entry which is preliminary data.</text>
</comment>
<dbReference type="Proteomes" id="UP000286931">
    <property type="component" value="Unassembled WGS sequence"/>
</dbReference>
<accession>A0A401Z5S5</accession>
<keyword evidence="2" id="KW-1185">Reference proteome</keyword>